<keyword evidence="4" id="KW-1185">Reference proteome</keyword>
<feature type="transmembrane region" description="Helical" evidence="1">
    <location>
        <begin position="64"/>
        <end position="91"/>
    </location>
</feature>
<dbReference type="STRING" id="36847.CLNEO_02430"/>
<dbReference type="InterPro" id="IPR043128">
    <property type="entry name" value="Rev_trsase/Diguanyl_cyclase"/>
</dbReference>
<evidence type="ECO:0000313" key="4">
    <source>
        <dbReference type="Proteomes" id="UP000070539"/>
    </source>
</evidence>
<name>A0A136WHX7_9FIRM</name>
<dbReference type="PANTHER" id="PTHR45138:SF9">
    <property type="entry name" value="DIGUANYLATE CYCLASE DGCM-RELATED"/>
    <property type="match status" value="1"/>
</dbReference>
<dbReference type="InterPro" id="IPR000160">
    <property type="entry name" value="GGDEF_dom"/>
</dbReference>
<dbReference type="EC" id="2.7.7.65" evidence="3"/>
<dbReference type="GO" id="GO:0052621">
    <property type="term" value="F:diguanylate cyclase activity"/>
    <property type="evidence" value="ECO:0007669"/>
    <property type="project" value="UniProtKB-EC"/>
</dbReference>
<protein>
    <submittedName>
        <fullName evidence="3">Putative diguanylate cyclase YeaJ</fullName>
        <ecNumber evidence="3">2.7.7.65</ecNumber>
    </submittedName>
</protein>
<dbReference type="Pfam" id="PF00990">
    <property type="entry name" value="GGDEF"/>
    <property type="match status" value="1"/>
</dbReference>
<dbReference type="InterPro" id="IPR050469">
    <property type="entry name" value="Diguanylate_Cyclase"/>
</dbReference>
<dbReference type="EMBL" id="LRVM01000001">
    <property type="protein sequence ID" value="KXL54145.1"/>
    <property type="molecule type" value="Genomic_DNA"/>
</dbReference>
<dbReference type="RefSeq" id="WP_066083662.1">
    <property type="nucleotide sequence ID" value="NZ_LRVM01000001.1"/>
</dbReference>
<dbReference type="SMART" id="SM00267">
    <property type="entry name" value="GGDEF"/>
    <property type="match status" value="1"/>
</dbReference>
<gene>
    <name evidence="3" type="primary">yeaJ</name>
    <name evidence="3" type="ORF">CLNEO_02430</name>
</gene>
<dbReference type="InterPro" id="IPR029787">
    <property type="entry name" value="Nucleotide_cyclase"/>
</dbReference>
<evidence type="ECO:0000259" key="2">
    <source>
        <dbReference type="PROSITE" id="PS50887"/>
    </source>
</evidence>
<keyword evidence="1" id="KW-1133">Transmembrane helix</keyword>
<feature type="transmembrane region" description="Helical" evidence="1">
    <location>
        <begin position="167"/>
        <end position="185"/>
    </location>
</feature>
<dbReference type="OrthoDB" id="9804955at2"/>
<feature type="domain" description="GGDEF" evidence="2">
    <location>
        <begin position="237"/>
        <end position="361"/>
    </location>
</feature>
<dbReference type="Proteomes" id="UP000070539">
    <property type="component" value="Unassembled WGS sequence"/>
</dbReference>
<keyword evidence="3" id="KW-0808">Transferase</keyword>
<evidence type="ECO:0000256" key="1">
    <source>
        <dbReference type="SAM" id="Phobius"/>
    </source>
</evidence>
<dbReference type="NCBIfam" id="TIGR00254">
    <property type="entry name" value="GGDEF"/>
    <property type="match status" value="1"/>
</dbReference>
<feature type="transmembrane region" description="Helical" evidence="1">
    <location>
        <begin position="6"/>
        <end position="24"/>
    </location>
</feature>
<dbReference type="PANTHER" id="PTHR45138">
    <property type="entry name" value="REGULATORY COMPONENTS OF SENSORY TRANSDUCTION SYSTEM"/>
    <property type="match status" value="1"/>
</dbReference>
<proteinExistence type="predicted"/>
<feature type="transmembrane region" description="Helical" evidence="1">
    <location>
        <begin position="36"/>
        <end position="58"/>
    </location>
</feature>
<feature type="transmembrane region" description="Helical" evidence="1">
    <location>
        <begin position="98"/>
        <end position="123"/>
    </location>
</feature>
<reference evidence="3 4" key="1">
    <citation type="submission" date="2016-01" db="EMBL/GenBank/DDBJ databases">
        <title>Genome sequence of Clostridium neopropionicum X4, DSM-3847.</title>
        <authorList>
            <person name="Poehlein A."/>
            <person name="Beck M.H."/>
            <person name="Bengelsdorf F.R."/>
            <person name="Daniel R."/>
            <person name="Duerre P."/>
        </authorList>
    </citation>
    <scope>NUCLEOTIDE SEQUENCE [LARGE SCALE GENOMIC DNA]</scope>
    <source>
        <strain evidence="3 4">DSM-3847</strain>
    </source>
</reference>
<evidence type="ECO:0000313" key="3">
    <source>
        <dbReference type="EMBL" id="KXL54145.1"/>
    </source>
</evidence>
<dbReference type="Gene3D" id="3.30.70.270">
    <property type="match status" value="1"/>
</dbReference>
<dbReference type="PROSITE" id="PS50887">
    <property type="entry name" value="GGDEF"/>
    <property type="match status" value="1"/>
</dbReference>
<feature type="transmembrane region" description="Helical" evidence="1">
    <location>
        <begin position="135"/>
        <end position="155"/>
    </location>
</feature>
<organism evidence="3 4">
    <name type="scientific">Anaerotignum neopropionicum</name>
    <dbReference type="NCBI Taxonomy" id="36847"/>
    <lineage>
        <taxon>Bacteria</taxon>
        <taxon>Bacillati</taxon>
        <taxon>Bacillota</taxon>
        <taxon>Clostridia</taxon>
        <taxon>Lachnospirales</taxon>
        <taxon>Anaerotignaceae</taxon>
        <taxon>Anaerotignum</taxon>
    </lineage>
</organism>
<dbReference type="CDD" id="cd01949">
    <property type="entry name" value="GGDEF"/>
    <property type="match status" value="1"/>
</dbReference>
<dbReference type="AlphaFoldDB" id="A0A136WHX7"/>
<dbReference type="SUPFAM" id="SSF55073">
    <property type="entry name" value="Nucleotide cyclase"/>
    <property type="match status" value="1"/>
</dbReference>
<accession>A0A136WHX7</accession>
<comment type="caution">
    <text evidence="3">The sequence shown here is derived from an EMBL/GenBank/DDBJ whole genome shotgun (WGS) entry which is preliminary data.</text>
</comment>
<keyword evidence="1" id="KW-0812">Transmembrane</keyword>
<keyword evidence="1" id="KW-0472">Membrane</keyword>
<keyword evidence="3" id="KW-0548">Nucleotidyltransferase</keyword>
<feature type="transmembrane region" description="Helical" evidence="1">
    <location>
        <begin position="191"/>
        <end position="207"/>
    </location>
</feature>
<sequence length="361" mass="41546">MILHYVSLGIVSAMAMLLLCIIINHNETLNRKMKMFFTLAIIGIIIVTLAEVASYYYAKPNTDFRLQRIICCEIIFCVSPFITLFITLAFCKLALNVIVIWFLPAIVNLFLTLLSPFFGFIFYVSANNVYSRGPFYGLFMLSIMLGGVLLIFETVNSDKRYQSKNGHILYLILLFMVIGVTIQILLPMVHTIWICVALSTSFYYSYFCELSEKYDAQTFLFNRRAYECELERIEDAAHAYILLFDIDDFKIINDTYGHQYGDECLYKVACCIKDTFQSLGLCFRIGGDEFCVVSKNIEEKIIIDAKKDFKKKLLECMEKDKRLPKVSLGCGYYKKGFCQVSEAVRLADEQLYAAKNVKKFV</sequence>